<name>A0AAE9JBU3_CAEBR</name>
<reference evidence="1 2" key="1">
    <citation type="submission" date="2022-04" db="EMBL/GenBank/DDBJ databases">
        <title>Chromosome-level reference genomes for two strains of Caenorhabditis briggsae: an improved platform for comparative genomics.</title>
        <authorList>
            <person name="Stevens L."/>
            <person name="Andersen E."/>
        </authorList>
    </citation>
    <scope>NUCLEOTIDE SEQUENCE [LARGE SCALE GENOMIC DNA]</scope>
    <source>
        <strain evidence="1">VX34</strain>
        <tissue evidence="1">Whole-organism</tissue>
    </source>
</reference>
<evidence type="ECO:0000313" key="2">
    <source>
        <dbReference type="Proteomes" id="UP000829354"/>
    </source>
</evidence>
<gene>
    <name evidence="1" type="ORF">L5515_005019</name>
</gene>
<proteinExistence type="predicted"/>
<keyword evidence="2" id="KW-1185">Reference proteome</keyword>
<organism evidence="1 2">
    <name type="scientific">Caenorhabditis briggsae</name>
    <dbReference type="NCBI Taxonomy" id="6238"/>
    <lineage>
        <taxon>Eukaryota</taxon>
        <taxon>Metazoa</taxon>
        <taxon>Ecdysozoa</taxon>
        <taxon>Nematoda</taxon>
        <taxon>Chromadorea</taxon>
        <taxon>Rhabditida</taxon>
        <taxon>Rhabditina</taxon>
        <taxon>Rhabditomorpha</taxon>
        <taxon>Rhabditoidea</taxon>
        <taxon>Rhabditidae</taxon>
        <taxon>Peloderinae</taxon>
        <taxon>Caenorhabditis</taxon>
    </lineage>
</organism>
<protein>
    <submittedName>
        <fullName evidence="1">Uncharacterized protein</fullName>
    </submittedName>
</protein>
<evidence type="ECO:0000313" key="1">
    <source>
        <dbReference type="EMBL" id="UMM25040.1"/>
    </source>
</evidence>
<dbReference type="Proteomes" id="UP000829354">
    <property type="component" value="Chromosome III"/>
</dbReference>
<accession>A0AAE9JBU3</accession>
<sequence length="323" mass="37027">MTHSVSPTLSNTYIPSAVSWSSLANRSVGAREPDPRSAWTRSIGRHQQFDRLRNDPGVGFEFWNPSDPRPIFWGDDVLEEFDEDQDVAGKSQLGQMTLTRRCCPESCPTIDASGEAAAVHEALLSNLKRMDRCVEDFELDLLFYTYNGESQSVVRWLDVNESCFQGVRSLKRRYAEIRDYLEIAAVCDFELQSNSIGGMSSLTTLELLKDKLRQKFHELYMARKDETHHRKEYARKKYERLLGNFEKSMQELENSVCDVCNARTAAKYLSYRPKYSFPSMMMPQIMDDDAIKRIAVYRMCLCSKDLPAAALANKFMPDECPAI</sequence>
<dbReference type="EMBL" id="CP092622">
    <property type="protein sequence ID" value="UMM25040.1"/>
    <property type="molecule type" value="Genomic_DNA"/>
</dbReference>
<dbReference type="AlphaFoldDB" id="A0AAE9JBU3"/>